<reference evidence="1" key="1">
    <citation type="submission" date="2021-06" db="EMBL/GenBank/DDBJ databases">
        <title>Comparative genomics, transcriptomics and evolutionary studies reveal genomic signatures of adaptation to plant cell wall in hemibiotrophic fungi.</title>
        <authorList>
            <consortium name="DOE Joint Genome Institute"/>
            <person name="Baroncelli R."/>
            <person name="Diaz J.F."/>
            <person name="Benocci T."/>
            <person name="Peng M."/>
            <person name="Battaglia E."/>
            <person name="Haridas S."/>
            <person name="Andreopoulos W."/>
            <person name="Labutti K."/>
            <person name="Pangilinan J."/>
            <person name="Floch G.L."/>
            <person name="Makela M.R."/>
            <person name="Henrissat B."/>
            <person name="Grigoriev I.V."/>
            <person name="Crouch J.A."/>
            <person name="De Vries R.P."/>
            <person name="Sukno S.A."/>
            <person name="Thon M.R."/>
        </authorList>
    </citation>
    <scope>NUCLEOTIDE SEQUENCE</scope>
    <source>
        <strain evidence="1">CBS 102054</strain>
    </source>
</reference>
<protein>
    <submittedName>
        <fullName evidence="1">Uncharacterized protein</fullName>
    </submittedName>
</protein>
<dbReference type="EMBL" id="JAHMHQ010000014">
    <property type="protein sequence ID" value="KAK1634756.1"/>
    <property type="molecule type" value="Genomic_DNA"/>
</dbReference>
<dbReference type="Proteomes" id="UP001243989">
    <property type="component" value="Unassembled WGS sequence"/>
</dbReference>
<dbReference type="RefSeq" id="XP_060443363.1">
    <property type="nucleotide sequence ID" value="XM_060590723.1"/>
</dbReference>
<evidence type="ECO:0000313" key="1">
    <source>
        <dbReference type="EMBL" id="KAK1634756.1"/>
    </source>
</evidence>
<accession>A0AAI9ZMK0</accession>
<proteinExistence type="predicted"/>
<dbReference type="GeneID" id="85475585"/>
<organism evidence="1 2">
    <name type="scientific">Colletotrichum phormii</name>
    <dbReference type="NCBI Taxonomy" id="359342"/>
    <lineage>
        <taxon>Eukaryota</taxon>
        <taxon>Fungi</taxon>
        <taxon>Dikarya</taxon>
        <taxon>Ascomycota</taxon>
        <taxon>Pezizomycotina</taxon>
        <taxon>Sordariomycetes</taxon>
        <taxon>Hypocreomycetidae</taxon>
        <taxon>Glomerellales</taxon>
        <taxon>Glomerellaceae</taxon>
        <taxon>Colletotrichum</taxon>
        <taxon>Colletotrichum acutatum species complex</taxon>
    </lineage>
</organism>
<comment type="caution">
    <text evidence="1">The sequence shown here is derived from an EMBL/GenBank/DDBJ whole genome shotgun (WGS) entry which is preliminary data.</text>
</comment>
<name>A0AAI9ZMK0_9PEZI</name>
<sequence>MAHNVMPLDIGELTIHTRSSRNFLRVPIAVLSSETSPIIISQASETPLANIHQPATRRTAPRSNAHPNLIWQNRLVAHSGRGKDNCPSLPQIPPLLSKIPPQIDFDARASPI</sequence>
<evidence type="ECO:0000313" key="2">
    <source>
        <dbReference type="Proteomes" id="UP001243989"/>
    </source>
</evidence>
<keyword evidence="2" id="KW-1185">Reference proteome</keyword>
<gene>
    <name evidence="1" type="ORF">BDP81DRAFT_431933</name>
</gene>
<dbReference type="AlphaFoldDB" id="A0AAI9ZMK0"/>